<feature type="compositionally biased region" description="Polar residues" evidence="1">
    <location>
        <begin position="384"/>
        <end position="394"/>
    </location>
</feature>
<proteinExistence type="predicted"/>
<organism evidence="4 5">
    <name type="scientific">Penstemon davidsonii</name>
    <dbReference type="NCBI Taxonomy" id="160366"/>
    <lineage>
        <taxon>Eukaryota</taxon>
        <taxon>Viridiplantae</taxon>
        <taxon>Streptophyta</taxon>
        <taxon>Embryophyta</taxon>
        <taxon>Tracheophyta</taxon>
        <taxon>Spermatophyta</taxon>
        <taxon>Magnoliopsida</taxon>
        <taxon>eudicotyledons</taxon>
        <taxon>Gunneridae</taxon>
        <taxon>Pentapetalae</taxon>
        <taxon>asterids</taxon>
        <taxon>lamiids</taxon>
        <taxon>Lamiales</taxon>
        <taxon>Plantaginaceae</taxon>
        <taxon>Cheloneae</taxon>
        <taxon>Penstemon</taxon>
    </lineage>
</organism>
<evidence type="ECO:0000259" key="3">
    <source>
        <dbReference type="Pfam" id="PF10551"/>
    </source>
</evidence>
<feature type="compositionally biased region" description="Low complexity" evidence="1">
    <location>
        <begin position="415"/>
        <end position="438"/>
    </location>
</feature>
<evidence type="ECO:0008006" key="6">
    <source>
        <dbReference type="Google" id="ProtNLM"/>
    </source>
</evidence>
<feature type="compositionally biased region" description="Polar residues" evidence="1">
    <location>
        <begin position="447"/>
        <end position="460"/>
    </location>
</feature>
<comment type="caution">
    <text evidence="4">The sequence shown here is derived from an EMBL/GenBank/DDBJ whole genome shotgun (WGS) entry which is preliminary data.</text>
</comment>
<gene>
    <name evidence="4" type="ORF">RD792_003583</name>
</gene>
<dbReference type="InterPro" id="IPR018289">
    <property type="entry name" value="MULE_transposase_dom"/>
</dbReference>
<protein>
    <recommendedName>
        <fullName evidence="6">Protein FAR1-RELATED SEQUENCE</fullName>
    </recommendedName>
</protein>
<dbReference type="Pfam" id="PF03101">
    <property type="entry name" value="FAR1"/>
    <property type="match status" value="1"/>
</dbReference>
<evidence type="ECO:0000256" key="1">
    <source>
        <dbReference type="SAM" id="MobiDB-lite"/>
    </source>
</evidence>
<accession>A0ABR0DF92</accession>
<evidence type="ECO:0000313" key="4">
    <source>
        <dbReference type="EMBL" id="KAK4487847.1"/>
    </source>
</evidence>
<feature type="region of interest" description="Disordered" evidence="1">
    <location>
        <begin position="379"/>
        <end position="460"/>
    </location>
</feature>
<evidence type="ECO:0000259" key="2">
    <source>
        <dbReference type="Pfam" id="PF03101"/>
    </source>
</evidence>
<dbReference type="Pfam" id="PF10551">
    <property type="entry name" value="MULE"/>
    <property type="match status" value="1"/>
</dbReference>
<feature type="domain" description="MULE transposase" evidence="3">
    <location>
        <begin position="268"/>
        <end position="349"/>
    </location>
</feature>
<reference evidence="4 5" key="1">
    <citation type="journal article" date="2023" name="bioRxiv">
        <title>Genome report: Whole genome sequence and annotation of Penstemon davidsonii.</title>
        <authorList>
            <person name="Ostevik K.L."/>
            <person name="Alabady M."/>
            <person name="Zhang M."/>
            <person name="Rausher M.D."/>
        </authorList>
    </citation>
    <scope>NUCLEOTIDE SEQUENCE [LARGE SCALE GENOMIC DNA]</scope>
    <source>
        <strain evidence="4">DNT005</strain>
        <tissue evidence="4">Whole leaf</tissue>
    </source>
</reference>
<keyword evidence="5" id="KW-1185">Reference proteome</keyword>
<dbReference type="EMBL" id="JAYDYQ010001088">
    <property type="protein sequence ID" value="KAK4487847.1"/>
    <property type="molecule type" value="Genomic_DNA"/>
</dbReference>
<sequence>DETCRSMHDGKGCCKHNINLDDNDLDVTIEICEEELKKSFDPDNSGIKEELISQLMFESIDEAEKFYIAYAKAEGFDVRRRSVQVKGEIVKNRVWVCTQSGFREPVKEGDCRKREPKPLTRCGCKATFRVSHDQFSKKYFVSKFENKHNHPLHVCLKRYMSPADKTMLSMMTTTGFKPSQVMYYLEQLSGGAGKLSFRRKDGYNWLNKLRAERIREGDMNTVISNFKNLKLLDERLFFYYTLDDESALTKLFWCDGASRAEYEAFGDVLVFDSTYKTNTFLYLLVIFSGVNRHCSTCIFGAAFLQNETIDSYQWVLQTFLEAMDGRIPEGVLTDQDAAMRSTIMSEFSEELELSWANLVEKHNLFNPSWVVDMYKKRESKPGHKSTTCLENPSTVVRHKKSSAKNPSGMEEKSTPEATTCTKKTSTAAWQKKSSAKKSSGLKEKSTPLHNADQNLGTPAQQSVQHGNIINNFQHVAQLPVVFNTHPNNNGYPLYSHAPYPFNPFCFQQTQLLPPDLMRPLGSGEVMGPNTTLLWQQQSVSG</sequence>
<dbReference type="InterPro" id="IPR004330">
    <property type="entry name" value="FAR1_DNA_bnd_dom"/>
</dbReference>
<feature type="domain" description="FAR1" evidence="2">
    <location>
        <begin position="65"/>
        <end position="153"/>
    </location>
</feature>
<evidence type="ECO:0000313" key="5">
    <source>
        <dbReference type="Proteomes" id="UP001291926"/>
    </source>
</evidence>
<dbReference type="Proteomes" id="UP001291926">
    <property type="component" value="Unassembled WGS sequence"/>
</dbReference>
<name>A0ABR0DF92_9LAMI</name>
<dbReference type="PANTHER" id="PTHR47718">
    <property type="entry name" value="OS01G0519700 PROTEIN"/>
    <property type="match status" value="1"/>
</dbReference>
<feature type="non-terminal residue" evidence="4">
    <location>
        <position position="1"/>
    </location>
</feature>